<evidence type="ECO:0000256" key="1">
    <source>
        <dbReference type="SAM" id="MobiDB-lite"/>
    </source>
</evidence>
<reference evidence="2 3" key="1">
    <citation type="journal article" date="2019" name="Commun. Biol.">
        <title>The bagworm genome reveals a unique fibroin gene that provides high tensile strength.</title>
        <authorList>
            <person name="Kono N."/>
            <person name="Nakamura H."/>
            <person name="Ohtoshi R."/>
            <person name="Tomita M."/>
            <person name="Numata K."/>
            <person name="Arakawa K."/>
        </authorList>
    </citation>
    <scope>NUCLEOTIDE SEQUENCE [LARGE SCALE GENOMIC DNA]</scope>
</reference>
<keyword evidence="3" id="KW-1185">Reference proteome</keyword>
<dbReference type="Proteomes" id="UP000299102">
    <property type="component" value="Unassembled WGS sequence"/>
</dbReference>
<protein>
    <submittedName>
        <fullName evidence="2">Uncharacterized protein</fullName>
    </submittedName>
</protein>
<dbReference type="AlphaFoldDB" id="A0A4C1VXC3"/>
<sequence length="149" mass="16995">MKPLSKSFAAVPLSHATRGTDCKRERGCRFAAPCDELEFCTALGLRDILFRHVHRRYAAYIILRTRPPRAPRTPLVRVSMRPDRRQRPARRTNYSSSLANARPLAPPTARLQLRVRTITCPPASRARIQELLQTFITTARTAPFVSQFI</sequence>
<gene>
    <name evidence="2" type="ORF">EVAR_41773_1</name>
</gene>
<evidence type="ECO:0000313" key="3">
    <source>
        <dbReference type="Proteomes" id="UP000299102"/>
    </source>
</evidence>
<proteinExistence type="predicted"/>
<name>A0A4C1VXC3_EUMVA</name>
<comment type="caution">
    <text evidence="2">The sequence shown here is derived from an EMBL/GenBank/DDBJ whole genome shotgun (WGS) entry which is preliminary data.</text>
</comment>
<dbReference type="EMBL" id="BGZK01000444">
    <property type="protein sequence ID" value="GBP43916.1"/>
    <property type="molecule type" value="Genomic_DNA"/>
</dbReference>
<accession>A0A4C1VXC3</accession>
<organism evidence="2 3">
    <name type="scientific">Eumeta variegata</name>
    <name type="common">Bagworm moth</name>
    <name type="synonym">Eumeta japonica</name>
    <dbReference type="NCBI Taxonomy" id="151549"/>
    <lineage>
        <taxon>Eukaryota</taxon>
        <taxon>Metazoa</taxon>
        <taxon>Ecdysozoa</taxon>
        <taxon>Arthropoda</taxon>
        <taxon>Hexapoda</taxon>
        <taxon>Insecta</taxon>
        <taxon>Pterygota</taxon>
        <taxon>Neoptera</taxon>
        <taxon>Endopterygota</taxon>
        <taxon>Lepidoptera</taxon>
        <taxon>Glossata</taxon>
        <taxon>Ditrysia</taxon>
        <taxon>Tineoidea</taxon>
        <taxon>Psychidae</taxon>
        <taxon>Oiketicinae</taxon>
        <taxon>Eumeta</taxon>
    </lineage>
</organism>
<feature type="region of interest" description="Disordered" evidence="1">
    <location>
        <begin position="81"/>
        <end position="102"/>
    </location>
</feature>
<evidence type="ECO:0000313" key="2">
    <source>
        <dbReference type="EMBL" id="GBP43916.1"/>
    </source>
</evidence>